<dbReference type="InterPro" id="IPR004358">
    <property type="entry name" value="Sig_transdc_His_kin-like_C"/>
</dbReference>
<dbReference type="SUPFAM" id="SSF55874">
    <property type="entry name" value="ATPase domain of HSP90 chaperone/DNA topoisomerase II/histidine kinase"/>
    <property type="match status" value="1"/>
</dbReference>
<dbReference type="FunFam" id="1.10.287.130:FF:000001">
    <property type="entry name" value="Two-component sensor histidine kinase"/>
    <property type="match status" value="1"/>
</dbReference>
<keyword evidence="5" id="KW-0597">Phosphoprotein</keyword>
<dbReference type="SUPFAM" id="SSF47384">
    <property type="entry name" value="Homodimeric domain of signal transducing histidine kinase"/>
    <property type="match status" value="1"/>
</dbReference>
<gene>
    <name evidence="12" type="ORF">C1875_13220</name>
</gene>
<keyword evidence="9 10" id="KW-0472">Membrane</keyword>
<evidence type="ECO:0000256" key="2">
    <source>
        <dbReference type="ARBA" id="ARBA00001968"/>
    </source>
</evidence>
<evidence type="ECO:0000313" key="13">
    <source>
        <dbReference type="Proteomes" id="UP000253970"/>
    </source>
</evidence>
<dbReference type="Proteomes" id="UP000253970">
    <property type="component" value="Unassembled WGS sequence"/>
</dbReference>
<dbReference type="Gene3D" id="3.30.565.10">
    <property type="entry name" value="Histidine kinase-like ATPase, C-terminal domain"/>
    <property type="match status" value="1"/>
</dbReference>
<keyword evidence="10" id="KW-1133">Transmembrane helix</keyword>
<comment type="caution">
    <text evidence="12">The sequence shown here is derived from an EMBL/GenBank/DDBJ whole genome shotgun (WGS) entry which is preliminary data.</text>
</comment>
<dbReference type="InterPro" id="IPR003594">
    <property type="entry name" value="HATPase_dom"/>
</dbReference>
<dbReference type="PANTHER" id="PTHR43711:SF1">
    <property type="entry name" value="HISTIDINE KINASE 1"/>
    <property type="match status" value="1"/>
</dbReference>
<dbReference type="Pfam" id="PF00512">
    <property type="entry name" value="HisKA"/>
    <property type="match status" value="1"/>
</dbReference>
<dbReference type="SMART" id="SM00387">
    <property type="entry name" value="HATPase_c"/>
    <property type="match status" value="1"/>
</dbReference>
<feature type="domain" description="Histidine kinase" evidence="11">
    <location>
        <begin position="231"/>
        <end position="449"/>
    </location>
</feature>
<dbReference type="CDD" id="cd00075">
    <property type="entry name" value="HATPase"/>
    <property type="match status" value="1"/>
</dbReference>
<dbReference type="InterPro" id="IPR005467">
    <property type="entry name" value="His_kinase_dom"/>
</dbReference>
<evidence type="ECO:0000256" key="1">
    <source>
        <dbReference type="ARBA" id="ARBA00000085"/>
    </source>
</evidence>
<keyword evidence="6" id="KW-0808">Transferase</keyword>
<dbReference type="InterPro" id="IPR003661">
    <property type="entry name" value="HisK_dim/P_dom"/>
</dbReference>
<comment type="cofactor">
    <cofactor evidence="2">
        <name>a divalent metal cation</name>
        <dbReference type="ChEBI" id="CHEBI:60240"/>
    </cofactor>
</comment>
<keyword evidence="8" id="KW-0902">Two-component regulatory system</keyword>
<dbReference type="GO" id="GO:0000155">
    <property type="term" value="F:phosphorelay sensor kinase activity"/>
    <property type="evidence" value="ECO:0007669"/>
    <property type="project" value="InterPro"/>
</dbReference>
<dbReference type="SMART" id="SM00388">
    <property type="entry name" value="HisKA"/>
    <property type="match status" value="1"/>
</dbReference>
<dbReference type="PROSITE" id="PS50109">
    <property type="entry name" value="HIS_KIN"/>
    <property type="match status" value="1"/>
</dbReference>
<dbReference type="Pfam" id="PF02518">
    <property type="entry name" value="HATPase_c"/>
    <property type="match status" value="1"/>
</dbReference>
<name>A0A369M8F1_EGGLN</name>
<reference evidence="12 13" key="1">
    <citation type="journal article" date="2018" name="Elife">
        <title>Discovery and characterization of a prevalent human gut bacterial enzyme sufficient for the inactivation of a family of plant toxins.</title>
        <authorList>
            <person name="Koppel N."/>
            <person name="Bisanz J.E."/>
            <person name="Pandelia M.E."/>
            <person name="Turnbaugh P.J."/>
            <person name="Balskus E.P."/>
        </authorList>
    </citation>
    <scope>NUCLEOTIDE SEQUENCE [LARGE SCALE GENOMIC DNA]</scope>
    <source>
        <strain evidence="12 13">W1 BHI 6</strain>
    </source>
</reference>
<proteinExistence type="predicted"/>
<dbReference type="PANTHER" id="PTHR43711">
    <property type="entry name" value="TWO-COMPONENT HISTIDINE KINASE"/>
    <property type="match status" value="1"/>
</dbReference>
<evidence type="ECO:0000256" key="10">
    <source>
        <dbReference type="SAM" id="Phobius"/>
    </source>
</evidence>
<evidence type="ECO:0000256" key="7">
    <source>
        <dbReference type="ARBA" id="ARBA00022777"/>
    </source>
</evidence>
<feature type="transmembrane region" description="Helical" evidence="10">
    <location>
        <begin position="192"/>
        <end position="210"/>
    </location>
</feature>
<dbReference type="EC" id="2.7.13.3" evidence="4"/>
<dbReference type="AlphaFoldDB" id="A0A369M8F1"/>
<evidence type="ECO:0000256" key="4">
    <source>
        <dbReference type="ARBA" id="ARBA00012438"/>
    </source>
</evidence>
<dbReference type="InterPro" id="IPR036097">
    <property type="entry name" value="HisK_dim/P_sf"/>
</dbReference>
<comment type="subcellular location">
    <subcellularLocation>
        <location evidence="3">Cell membrane</location>
    </subcellularLocation>
</comment>
<dbReference type="InterPro" id="IPR050736">
    <property type="entry name" value="Sensor_HK_Regulatory"/>
</dbReference>
<protein>
    <recommendedName>
        <fullName evidence="4">histidine kinase</fullName>
        <ecNumber evidence="4">2.7.13.3</ecNumber>
    </recommendedName>
</protein>
<dbReference type="GO" id="GO:0005509">
    <property type="term" value="F:calcium ion binding"/>
    <property type="evidence" value="ECO:0007669"/>
    <property type="project" value="UniProtKB-ARBA"/>
</dbReference>
<dbReference type="InterPro" id="IPR036890">
    <property type="entry name" value="HATPase_C_sf"/>
</dbReference>
<dbReference type="Gene3D" id="1.10.287.130">
    <property type="match status" value="1"/>
</dbReference>
<keyword evidence="7 12" id="KW-0418">Kinase</keyword>
<evidence type="ECO:0000256" key="6">
    <source>
        <dbReference type="ARBA" id="ARBA00022679"/>
    </source>
</evidence>
<dbReference type="EMBL" id="PPTU01000028">
    <property type="protein sequence ID" value="RDB67674.1"/>
    <property type="molecule type" value="Genomic_DNA"/>
</dbReference>
<organism evidence="12 13">
    <name type="scientific">Eggerthella lenta</name>
    <name type="common">Eubacterium lentum</name>
    <dbReference type="NCBI Taxonomy" id="84112"/>
    <lineage>
        <taxon>Bacteria</taxon>
        <taxon>Bacillati</taxon>
        <taxon>Actinomycetota</taxon>
        <taxon>Coriobacteriia</taxon>
        <taxon>Eggerthellales</taxon>
        <taxon>Eggerthellaceae</taxon>
        <taxon>Eggerthella</taxon>
    </lineage>
</organism>
<dbReference type="CDD" id="cd00082">
    <property type="entry name" value="HisKA"/>
    <property type="match status" value="1"/>
</dbReference>
<dbReference type="RefSeq" id="WP_114534524.1">
    <property type="nucleotide sequence ID" value="NZ_PPTU01000028.1"/>
</dbReference>
<evidence type="ECO:0000313" key="12">
    <source>
        <dbReference type="EMBL" id="RDB67674.1"/>
    </source>
</evidence>
<keyword evidence="10" id="KW-0812">Transmembrane</keyword>
<dbReference type="GO" id="GO:0005886">
    <property type="term" value="C:plasma membrane"/>
    <property type="evidence" value="ECO:0007669"/>
    <property type="project" value="UniProtKB-SubCell"/>
</dbReference>
<sequence>MTERALIRRELVRQTALLFFVFALLFALLGAGVYSMVSSNIYRNADENLQAIGMESDYITLDAAGSGSAIVDDVVVEEPDGAAPSDATAIDDLSLTLQQSIVDADPQFITLIRNEQGDLLETVGLYASYPSFLRHIPFDKNDLERVYQIAAGGHEYRGITYAASDEGETTCLQTLVNVDSEIAILDGFTRTLIVYLAAAVVVAAGASYLLSRRTLKPIVANMRAQTEFVQNASHELRTPLAVIQTTGELLLDSPNSRIVDRFEDVNAITSETKRLARLVDDLMELSLGDAGRSSLDASAVNLDALVRDACAAYEDFATLQDKRLEVETGSRETIEADADKLRQLLGIVLDNALKYTAPGDEITVRTRASGPKQCVVEVADTGCGIDPEDRAHVFERFYRADKARSRETGGYGLGLSLAQHIVEAHGGSIALEPNEPRGTVVVVTLPANASKRVDSL</sequence>
<dbReference type="PRINTS" id="PR00344">
    <property type="entry name" value="BCTRLSENSOR"/>
</dbReference>
<evidence type="ECO:0000256" key="5">
    <source>
        <dbReference type="ARBA" id="ARBA00022553"/>
    </source>
</evidence>
<evidence type="ECO:0000256" key="9">
    <source>
        <dbReference type="ARBA" id="ARBA00023136"/>
    </source>
</evidence>
<evidence type="ECO:0000256" key="8">
    <source>
        <dbReference type="ARBA" id="ARBA00023012"/>
    </source>
</evidence>
<dbReference type="FunFam" id="3.30.565.10:FF:000006">
    <property type="entry name" value="Sensor histidine kinase WalK"/>
    <property type="match status" value="1"/>
</dbReference>
<evidence type="ECO:0000259" key="11">
    <source>
        <dbReference type="PROSITE" id="PS50109"/>
    </source>
</evidence>
<comment type="catalytic activity">
    <reaction evidence="1">
        <text>ATP + protein L-histidine = ADP + protein N-phospho-L-histidine.</text>
        <dbReference type="EC" id="2.7.13.3"/>
    </reaction>
</comment>
<evidence type="ECO:0000256" key="3">
    <source>
        <dbReference type="ARBA" id="ARBA00004236"/>
    </source>
</evidence>
<accession>A0A369M8F1</accession>